<protein>
    <submittedName>
        <fullName evidence="4">SDR family oxidoreductase</fullName>
    </submittedName>
</protein>
<evidence type="ECO:0000259" key="3">
    <source>
        <dbReference type="SMART" id="SM00822"/>
    </source>
</evidence>
<comment type="similarity">
    <text evidence="1">Belongs to the short-chain dehydrogenases/reductases (SDR) family.</text>
</comment>
<dbReference type="AlphaFoldDB" id="A0A5C4M3S3"/>
<dbReference type="EMBL" id="VDFW01000010">
    <property type="protein sequence ID" value="TNC25765.1"/>
    <property type="molecule type" value="Genomic_DNA"/>
</dbReference>
<dbReference type="InterPro" id="IPR036291">
    <property type="entry name" value="NAD(P)-bd_dom_sf"/>
</dbReference>
<sequence length="385" mass="40541">MVPEAPSSPVCIESRCQCGLRITIRVLTIPMSNDSISQTRISTPIPIFSARVTGARSRRLNRFASSRSREEAIASGGSAIAHRSLAVDPCSADSNRSTTSRIWKSMPHDARQGATAVSIVTPEDHPPSAANPGATMFDERSSAPTHPPATWSLAGRTMVVTGGSRGIGEAVVRLAREAGARVAVLDLTPSSAGDCFVECDVTDTEAVNAAFNEVRRTLGPVDSLVNNAGIAPPGRFEQLTDASWEATLAVDLTGVFRCVRSALPQLRERGRGSVINVGSIAGRHRSFTASAAYAAAKGGVIALTRQLAHEFAAEGVRVNCVCPGLVATDIIRRNVTEEQRAQLAAAIPLRRLARPDEVATTICFLATDAASYVTGAVLDVNGGLY</sequence>
<dbReference type="PRINTS" id="PR00081">
    <property type="entry name" value="GDHRDH"/>
</dbReference>
<evidence type="ECO:0000313" key="5">
    <source>
        <dbReference type="Proteomes" id="UP000305546"/>
    </source>
</evidence>
<dbReference type="PANTHER" id="PTHR42760">
    <property type="entry name" value="SHORT-CHAIN DEHYDROGENASES/REDUCTASES FAMILY MEMBER"/>
    <property type="match status" value="1"/>
</dbReference>
<dbReference type="PROSITE" id="PS00061">
    <property type="entry name" value="ADH_SHORT"/>
    <property type="match status" value="1"/>
</dbReference>
<dbReference type="SMART" id="SM00822">
    <property type="entry name" value="PKS_KR"/>
    <property type="match status" value="1"/>
</dbReference>
<dbReference type="Pfam" id="PF13561">
    <property type="entry name" value="adh_short_C2"/>
    <property type="match status" value="1"/>
</dbReference>
<keyword evidence="5" id="KW-1185">Reference proteome</keyword>
<keyword evidence="2" id="KW-0560">Oxidoreductase</keyword>
<dbReference type="Gene3D" id="3.40.50.720">
    <property type="entry name" value="NAD(P)-binding Rossmann-like Domain"/>
    <property type="match status" value="1"/>
</dbReference>
<organism evidence="4 5">
    <name type="scientific">Amycolatopsis alkalitolerans</name>
    <dbReference type="NCBI Taxonomy" id="2547244"/>
    <lineage>
        <taxon>Bacteria</taxon>
        <taxon>Bacillati</taxon>
        <taxon>Actinomycetota</taxon>
        <taxon>Actinomycetes</taxon>
        <taxon>Pseudonocardiales</taxon>
        <taxon>Pseudonocardiaceae</taxon>
        <taxon>Amycolatopsis</taxon>
    </lineage>
</organism>
<dbReference type="InterPro" id="IPR002347">
    <property type="entry name" value="SDR_fam"/>
</dbReference>
<dbReference type="PRINTS" id="PR00080">
    <property type="entry name" value="SDRFAMILY"/>
</dbReference>
<accession>A0A5C4M3S3</accession>
<dbReference type="PANTHER" id="PTHR42760:SF133">
    <property type="entry name" value="3-OXOACYL-[ACYL-CARRIER-PROTEIN] REDUCTASE"/>
    <property type="match status" value="1"/>
</dbReference>
<dbReference type="InterPro" id="IPR057326">
    <property type="entry name" value="KR_dom"/>
</dbReference>
<dbReference type="InterPro" id="IPR020904">
    <property type="entry name" value="Sc_DH/Rdtase_CS"/>
</dbReference>
<proteinExistence type="inferred from homology"/>
<dbReference type="SUPFAM" id="SSF51735">
    <property type="entry name" value="NAD(P)-binding Rossmann-fold domains"/>
    <property type="match status" value="1"/>
</dbReference>
<comment type="caution">
    <text evidence="4">The sequence shown here is derived from an EMBL/GenBank/DDBJ whole genome shotgun (WGS) entry which is preliminary data.</text>
</comment>
<dbReference type="GO" id="GO:0016616">
    <property type="term" value="F:oxidoreductase activity, acting on the CH-OH group of donors, NAD or NADP as acceptor"/>
    <property type="evidence" value="ECO:0007669"/>
    <property type="project" value="TreeGrafter"/>
</dbReference>
<dbReference type="Proteomes" id="UP000305546">
    <property type="component" value="Unassembled WGS sequence"/>
</dbReference>
<dbReference type="FunFam" id="3.40.50.720:FF:000084">
    <property type="entry name" value="Short-chain dehydrogenase reductase"/>
    <property type="match status" value="1"/>
</dbReference>
<evidence type="ECO:0000313" key="4">
    <source>
        <dbReference type="EMBL" id="TNC25765.1"/>
    </source>
</evidence>
<feature type="domain" description="Ketoreductase" evidence="3">
    <location>
        <begin position="156"/>
        <end position="333"/>
    </location>
</feature>
<gene>
    <name evidence="4" type="ORF">FG385_14060</name>
</gene>
<reference evidence="4 5" key="1">
    <citation type="submission" date="2019-06" db="EMBL/GenBank/DDBJ databases">
        <title>Amycolatopsis alkalitolerans sp. nov., isolated from Gastrodia elata Blume.</title>
        <authorList>
            <person name="Narsing Rao M.P."/>
            <person name="Li W.J."/>
        </authorList>
    </citation>
    <scope>NUCLEOTIDE SEQUENCE [LARGE SCALE GENOMIC DNA]</scope>
    <source>
        <strain evidence="4 5">SYSUP0005</strain>
    </source>
</reference>
<evidence type="ECO:0000256" key="1">
    <source>
        <dbReference type="ARBA" id="ARBA00006484"/>
    </source>
</evidence>
<name>A0A5C4M3S3_9PSEU</name>
<evidence type="ECO:0000256" key="2">
    <source>
        <dbReference type="ARBA" id="ARBA00023002"/>
    </source>
</evidence>